<organism evidence="2 3">
    <name type="scientific">Lysobacter hankyongensis</name>
    <dbReference type="NCBI Taxonomy" id="1176535"/>
    <lineage>
        <taxon>Bacteria</taxon>
        <taxon>Pseudomonadati</taxon>
        <taxon>Pseudomonadota</taxon>
        <taxon>Gammaproteobacteria</taxon>
        <taxon>Lysobacterales</taxon>
        <taxon>Lysobacteraceae</taxon>
        <taxon>Lysobacter</taxon>
    </lineage>
</organism>
<dbReference type="RefSeq" id="WP_345302984.1">
    <property type="nucleotide sequence ID" value="NZ_BAABJE010000007.1"/>
</dbReference>
<comment type="caution">
    <text evidence="2">The sequence shown here is derived from an EMBL/GenBank/DDBJ whole genome shotgun (WGS) entry which is preliminary data.</text>
</comment>
<dbReference type="Proteomes" id="UP001499959">
    <property type="component" value="Unassembled WGS sequence"/>
</dbReference>
<dbReference type="EMBL" id="BAABJE010000007">
    <property type="protein sequence ID" value="GAA4792919.1"/>
    <property type="molecule type" value="Genomic_DNA"/>
</dbReference>
<proteinExistence type="predicted"/>
<keyword evidence="1" id="KW-0472">Membrane</keyword>
<feature type="transmembrane region" description="Helical" evidence="1">
    <location>
        <begin position="25"/>
        <end position="46"/>
    </location>
</feature>
<dbReference type="InterPro" id="IPR021125">
    <property type="entry name" value="DUF2127"/>
</dbReference>
<keyword evidence="1" id="KW-1133">Transmembrane helix</keyword>
<feature type="transmembrane region" description="Helical" evidence="1">
    <location>
        <begin position="130"/>
        <end position="148"/>
    </location>
</feature>
<sequence length="161" mass="16892">MPHNATGTSAAPSSRTVRAIALIEWLKGALALIGTSALLAVGAQGVNHALDRLAKLAPYDAVHRAIAAVIRHVDGGSVLLIATFLAAYAALRCVEGWGLWRGRAWASLLGVVSVALYLPFDLYACWRDPGAASAALVAVNLAMLWILARDLAARRRAALSS</sequence>
<gene>
    <name evidence="2" type="ORF">GCM10023307_18010</name>
</gene>
<accession>A0ABP9BB00</accession>
<protein>
    <submittedName>
        <fullName evidence="2">DUF2127 domain-containing protein</fullName>
    </submittedName>
</protein>
<dbReference type="Pfam" id="PF09900">
    <property type="entry name" value="DUF2127"/>
    <property type="match status" value="1"/>
</dbReference>
<evidence type="ECO:0000313" key="3">
    <source>
        <dbReference type="Proteomes" id="UP001499959"/>
    </source>
</evidence>
<keyword evidence="3" id="KW-1185">Reference proteome</keyword>
<evidence type="ECO:0000313" key="2">
    <source>
        <dbReference type="EMBL" id="GAA4792919.1"/>
    </source>
</evidence>
<reference evidence="3" key="1">
    <citation type="journal article" date="2019" name="Int. J. Syst. Evol. Microbiol.">
        <title>The Global Catalogue of Microorganisms (GCM) 10K type strain sequencing project: providing services to taxonomists for standard genome sequencing and annotation.</title>
        <authorList>
            <consortium name="The Broad Institute Genomics Platform"/>
            <consortium name="The Broad Institute Genome Sequencing Center for Infectious Disease"/>
            <person name="Wu L."/>
            <person name="Ma J."/>
        </authorList>
    </citation>
    <scope>NUCLEOTIDE SEQUENCE [LARGE SCALE GENOMIC DNA]</scope>
    <source>
        <strain evidence="3">JCM 18204</strain>
    </source>
</reference>
<feature type="transmembrane region" description="Helical" evidence="1">
    <location>
        <begin position="103"/>
        <end position="124"/>
    </location>
</feature>
<keyword evidence="1" id="KW-0812">Transmembrane</keyword>
<feature type="transmembrane region" description="Helical" evidence="1">
    <location>
        <begin position="66"/>
        <end position="91"/>
    </location>
</feature>
<name>A0ABP9BB00_9GAMM</name>
<evidence type="ECO:0000256" key="1">
    <source>
        <dbReference type="SAM" id="Phobius"/>
    </source>
</evidence>